<comment type="caution">
    <text evidence="10">The sequence shown here is derived from an EMBL/GenBank/DDBJ whole genome shotgun (WGS) entry which is preliminary data.</text>
</comment>
<evidence type="ECO:0000259" key="9">
    <source>
        <dbReference type="PROSITE" id="PS50929"/>
    </source>
</evidence>
<dbReference type="PROSITE" id="PS00211">
    <property type="entry name" value="ABC_TRANSPORTER_1"/>
    <property type="match status" value="1"/>
</dbReference>
<comment type="subcellular location">
    <subcellularLocation>
        <location evidence="1">Cell membrane</location>
        <topology evidence="1">Multi-pass membrane protein</topology>
    </subcellularLocation>
</comment>
<evidence type="ECO:0000313" key="11">
    <source>
        <dbReference type="Proteomes" id="UP001225356"/>
    </source>
</evidence>
<dbReference type="InterPro" id="IPR003439">
    <property type="entry name" value="ABC_transporter-like_ATP-bd"/>
</dbReference>
<dbReference type="SUPFAM" id="SSF52540">
    <property type="entry name" value="P-loop containing nucleoside triphosphate hydrolases"/>
    <property type="match status" value="1"/>
</dbReference>
<evidence type="ECO:0000256" key="5">
    <source>
        <dbReference type="ARBA" id="ARBA00022989"/>
    </source>
</evidence>
<keyword evidence="5 7" id="KW-1133">Transmembrane helix</keyword>
<dbReference type="PROSITE" id="PS50893">
    <property type="entry name" value="ABC_TRANSPORTER_2"/>
    <property type="match status" value="1"/>
</dbReference>
<feature type="transmembrane region" description="Helical" evidence="7">
    <location>
        <begin position="266"/>
        <end position="285"/>
    </location>
</feature>
<name>A0ABT9QCG8_9ACTN</name>
<dbReference type="InterPro" id="IPR027417">
    <property type="entry name" value="P-loop_NTPase"/>
</dbReference>
<evidence type="ECO:0000256" key="7">
    <source>
        <dbReference type="SAM" id="Phobius"/>
    </source>
</evidence>
<feature type="transmembrane region" description="Helical" evidence="7">
    <location>
        <begin position="161"/>
        <end position="192"/>
    </location>
</feature>
<feature type="domain" description="ABC transporter" evidence="8">
    <location>
        <begin position="362"/>
        <end position="611"/>
    </location>
</feature>
<evidence type="ECO:0000256" key="4">
    <source>
        <dbReference type="ARBA" id="ARBA00022840"/>
    </source>
</evidence>
<evidence type="ECO:0000256" key="6">
    <source>
        <dbReference type="ARBA" id="ARBA00023136"/>
    </source>
</evidence>
<evidence type="ECO:0000259" key="8">
    <source>
        <dbReference type="PROSITE" id="PS50893"/>
    </source>
</evidence>
<feature type="transmembrane region" description="Helical" evidence="7">
    <location>
        <begin position="78"/>
        <end position="97"/>
    </location>
</feature>
<dbReference type="Proteomes" id="UP001225356">
    <property type="component" value="Unassembled WGS sequence"/>
</dbReference>
<dbReference type="InterPro" id="IPR003593">
    <property type="entry name" value="AAA+_ATPase"/>
</dbReference>
<organism evidence="10 11">
    <name type="scientific">Streptosporangium lutulentum</name>
    <dbReference type="NCBI Taxonomy" id="1461250"/>
    <lineage>
        <taxon>Bacteria</taxon>
        <taxon>Bacillati</taxon>
        <taxon>Actinomycetota</taxon>
        <taxon>Actinomycetes</taxon>
        <taxon>Streptosporangiales</taxon>
        <taxon>Streptosporangiaceae</taxon>
        <taxon>Streptosporangium</taxon>
    </lineage>
</organism>
<dbReference type="Gene3D" id="3.40.50.300">
    <property type="entry name" value="P-loop containing nucleotide triphosphate hydrolases"/>
    <property type="match status" value="1"/>
</dbReference>
<dbReference type="InterPro" id="IPR036640">
    <property type="entry name" value="ABC1_TM_sf"/>
</dbReference>
<feature type="transmembrane region" description="Helical" evidence="7">
    <location>
        <begin position="37"/>
        <end position="58"/>
    </location>
</feature>
<evidence type="ECO:0000256" key="2">
    <source>
        <dbReference type="ARBA" id="ARBA00022692"/>
    </source>
</evidence>
<dbReference type="PANTHER" id="PTHR43394:SF1">
    <property type="entry name" value="ATP-BINDING CASSETTE SUB-FAMILY B MEMBER 10, MITOCHONDRIAL"/>
    <property type="match status" value="1"/>
</dbReference>
<dbReference type="Pfam" id="PF00005">
    <property type="entry name" value="ABC_tran"/>
    <property type="match status" value="1"/>
</dbReference>
<dbReference type="GO" id="GO:0005524">
    <property type="term" value="F:ATP binding"/>
    <property type="evidence" value="ECO:0007669"/>
    <property type="project" value="UniProtKB-KW"/>
</dbReference>
<dbReference type="PANTHER" id="PTHR43394">
    <property type="entry name" value="ATP-DEPENDENT PERMEASE MDL1, MITOCHONDRIAL"/>
    <property type="match status" value="1"/>
</dbReference>
<keyword evidence="2 7" id="KW-0812">Transmembrane</keyword>
<dbReference type="InterPro" id="IPR039421">
    <property type="entry name" value="Type_1_exporter"/>
</dbReference>
<sequence length="623" mass="67624">MTDSRIPGAEPRGGWLRRSLRQAGAVALLCWRAGPGLALSQLAVTVVGGVLPMGAVWMTKLLIDELASGDTSGVLPPVGGLTVIGLLSGVLPHVIAYQQAESERRLDRLMQDRLYTAVNRFQGLSRFENPAFLDRLRMATQATGSALTPLTSGLFDVGRNVITLAGLLIALAVLSPLMAGLVALAAIPALVARLALEKRRMRMFAGQSATVRRQIFYSSLITDVEAAKEVRLFGLGDFLKDRMFRELFTVQAGERRLDRREAITQTLLATLSAVVSGAGLIWAVYAAVNGRLTLGDVTAFAAAVAGTQGALIAMVENAANARQALSLFDHHEQVTSLPDDLGPLHPRAEGTAVALPALRRGIELRDVWFRYAEDHPWVLKGVDLTIPHGSSVALVGLNGTGKSTLIKLLCRFYDPCRGAILWDGVDIREVPPAELRDRMGVLFQDYMSYDLSAAENIGVGEIGALPDRARIQAAAEMADVHEIVQALPRGYDTMLSRIFFGSEDEDPQAGVVLSGGQWQRLALARAMLRERRDLLILDEPSSGLDAQAEYEVHRRLREHRADRTSLLVSHRLGAVRDADLIVVLDDGRIVEQGTHDELTATGGGYARLFEIQSRGYREDAGVQ</sequence>
<keyword evidence="4 10" id="KW-0067">ATP-binding</keyword>
<dbReference type="PROSITE" id="PS50929">
    <property type="entry name" value="ABC_TM1F"/>
    <property type="match status" value="1"/>
</dbReference>
<keyword evidence="11" id="KW-1185">Reference proteome</keyword>
<dbReference type="Gene3D" id="1.20.1560.10">
    <property type="entry name" value="ABC transporter type 1, transmembrane domain"/>
    <property type="match status" value="1"/>
</dbReference>
<protein>
    <submittedName>
        <fullName evidence="10">ATP-binding cassette subfamily B protein</fullName>
    </submittedName>
</protein>
<dbReference type="CDD" id="cd07346">
    <property type="entry name" value="ABC_6TM_exporters"/>
    <property type="match status" value="1"/>
</dbReference>
<keyword evidence="6 7" id="KW-0472">Membrane</keyword>
<gene>
    <name evidence="10" type="ORF">J2853_003267</name>
</gene>
<keyword evidence="3" id="KW-0547">Nucleotide-binding</keyword>
<evidence type="ECO:0000313" key="10">
    <source>
        <dbReference type="EMBL" id="MDP9844056.1"/>
    </source>
</evidence>
<reference evidence="10 11" key="1">
    <citation type="submission" date="2023-07" db="EMBL/GenBank/DDBJ databases">
        <title>Sequencing the genomes of 1000 actinobacteria strains.</title>
        <authorList>
            <person name="Klenk H.-P."/>
        </authorList>
    </citation>
    <scope>NUCLEOTIDE SEQUENCE [LARGE SCALE GENOMIC DNA]</scope>
    <source>
        <strain evidence="10 11">DSM 46740</strain>
    </source>
</reference>
<dbReference type="EMBL" id="JAUSQU010000001">
    <property type="protein sequence ID" value="MDP9844056.1"/>
    <property type="molecule type" value="Genomic_DNA"/>
</dbReference>
<dbReference type="InterPro" id="IPR011527">
    <property type="entry name" value="ABC1_TM_dom"/>
</dbReference>
<proteinExistence type="predicted"/>
<dbReference type="RefSeq" id="WP_307558626.1">
    <property type="nucleotide sequence ID" value="NZ_JAUSQU010000001.1"/>
</dbReference>
<dbReference type="InterPro" id="IPR017871">
    <property type="entry name" value="ABC_transporter-like_CS"/>
</dbReference>
<evidence type="ECO:0000256" key="3">
    <source>
        <dbReference type="ARBA" id="ARBA00022741"/>
    </source>
</evidence>
<dbReference type="SUPFAM" id="SSF90123">
    <property type="entry name" value="ABC transporter transmembrane region"/>
    <property type="match status" value="1"/>
</dbReference>
<dbReference type="SMART" id="SM00382">
    <property type="entry name" value="AAA"/>
    <property type="match status" value="1"/>
</dbReference>
<accession>A0ABT9QCG8</accession>
<evidence type="ECO:0000256" key="1">
    <source>
        <dbReference type="ARBA" id="ARBA00004651"/>
    </source>
</evidence>
<feature type="domain" description="ABC transmembrane type-1" evidence="9">
    <location>
        <begin position="42"/>
        <end position="323"/>
    </location>
</feature>